<keyword evidence="2 3" id="KW-0694">RNA-binding</keyword>
<proteinExistence type="predicted"/>
<keyword evidence="1" id="KW-0677">Repeat</keyword>
<evidence type="ECO:0000256" key="1">
    <source>
        <dbReference type="ARBA" id="ARBA00022737"/>
    </source>
</evidence>
<evidence type="ECO:0000256" key="3">
    <source>
        <dbReference type="PROSITE-ProRule" id="PRU00176"/>
    </source>
</evidence>
<organism evidence="5 6">
    <name type="scientific">Crotalaria pallida</name>
    <name type="common">Smooth rattlebox</name>
    <name type="synonym">Crotalaria striata</name>
    <dbReference type="NCBI Taxonomy" id="3830"/>
    <lineage>
        <taxon>Eukaryota</taxon>
        <taxon>Viridiplantae</taxon>
        <taxon>Streptophyta</taxon>
        <taxon>Embryophyta</taxon>
        <taxon>Tracheophyta</taxon>
        <taxon>Spermatophyta</taxon>
        <taxon>Magnoliopsida</taxon>
        <taxon>eudicotyledons</taxon>
        <taxon>Gunneridae</taxon>
        <taxon>Pentapetalae</taxon>
        <taxon>rosids</taxon>
        <taxon>fabids</taxon>
        <taxon>Fabales</taxon>
        <taxon>Fabaceae</taxon>
        <taxon>Papilionoideae</taxon>
        <taxon>50 kb inversion clade</taxon>
        <taxon>genistoids sensu lato</taxon>
        <taxon>core genistoids</taxon>
        <taxon>Crotalarieae</taxon>
        <taxon>Crotalaria</taxon>
    </lineage>
</organism>
<dbReference type="InterPro" id="IPR000504">
    <property type="entry name" value="RRM_dom"/>
</dbReference>
<keyword evidence="6" id="KW-1185">Reference proteome</keyword>
<evidence type="ECO:0000259" key="4">
    <source>
        <dbReference type="PROSITE" id="PS50102"/>
    </source>
</evidence>
<dbReference type="SMART" id="SM00360">
    <property type="entry name" value="RRM"/>
    <property type="match status" value="1"/>
</dbReference>
<comment type="caution">
    <text evidence="5">The sequence shown here is derived from an EMBL/GenBank/DDBJ whole genome shotgun (WGS) entry which is preliminary data.</text>
</comment>
<evidence type="ECO:0000256" key="2">
    <source>
        <dbReference type="ARBA" id="ARBA00022884"/>
    </source>
</evidence>
<feature type="domain" description="RRM" evidence="4">
    <location>
        <begin position="5"/>
        <end position="82"/>
    </location>
</feature>
<sequence>MRFIVMALIKNLAESMDNARLEELFTGFGNILSSKVVVSEDGKSKGYGFVQFESEEAANAAIEKLNGSTIGDKQMCVKFCDAFKIFDFCAYS</sequence>
<name>A0AAN9E336_CROPI</name>
<gene>
    <name evidence="5" type="ORF">RIF29_38846</name>
</gene>
<dbReference type="GO" id="GO:0003723">
    <property type="term" value="F:RNA binding"/>
    <property type="evidence" value="ECO:0007669"/>
    <property type="project" value="UniProtKB-UniRule"/>
</dbReference>
<reference evidence="5 6" key="1">
    <citation type="submission" date="2024-01" db="EMBL/GenBank/DDBJ databases">
        <title>The genomes of 5 underutilized Papilionoideae crops provide insights into root nodulation and disease resistanc.</title>
        <authorList>
            <person name="Yuan L."/>
        </authorList>
    </citation>
    <scope>NUCLEOTIDE SEQUENCE [LARGE SCALE GENOMIC DNA]</scope>
    <source>
        <strain evidence="5">ZHUSHIDOU_FW_LH</strain>
        <tissue evidence="5">Leaf</tissue>
    </source>
</reference>
<dbReference type="EMBL" id="JAYWIO010000008">
    <property type="protein sequence ID" value="KAK7244028.1"/>
    <property type="molecule type" value="Genomic_DNA"/>
</dbReference>
<accession>A0AAN9E336</accession>
<dbReference type="AlphaFoldDB" id="A0AAN9E336"/>
<evidence type="ECO:0000313" key="6">
    <source>
        <dbReference type="Proteomes" id="UP001372338"/>
    </source>
</evidence>
<dbReference type="Pfam" id="PF00076">
    <property type="entry name" value="RRM_1"/>
    <property type="match status" value="1"/>
</dbReference>
<dbReference type="SUPFAM" id="SSF54928">
    <property type="entry name" value="RNA-binding domain, RBD"/>
    <property type="match status" value="1"/>
</dbReference>
<dbReference type="InterPro" id="IPR012677">
    <property type="entry name" value="Nucleotide-bd_a/b_plait_sf"/>
</dbReference>
<dbReference type="InterPro" id="IPR035979">
    <property type="entry name" value="RBD_domain_sf"/>
</dbReference>
<dbReference type="PROSITE" id="PS50102">
    <property type="entry name" value="RRM"/>
    <property type="match status" value="1"/>
</dbReference>
<dbReference type="Gene3D" id="3.30.70.330">
    <property type="match status" value="1"/>
</dbReference>
<protein>
    <recommendedName>
        <fullName evidence="4">RRM domain-containing protein</fullName>
    </recommendedName>
</protein>
<dbReference type="PANTHER" id="PTHR24012">
    <property type="entry name" value="RNA BINDING PROTEIN"/>
    <property type="match status" value="1"/>
</dbReference>
<dbReference type="Proteomes" id="UP001372338">
    <property type="component" value="Unassembled WGS sequence"/>
</dbReference>
<evidence type="ECO:0000313" key="5">
    <source>
        <dbReference type="EMBL" id="KAK7244028.1"/>
    </source>
</evidence>